<dbReference type="SUPFAM" id="SSF55729">
    <property type="entry name" value="Acyl-CoA N-acyltransferases (Nat)"/>
    <property type="match status" value="1"/>
</dbReference>
<dbReference type="Proteomes" id="UP000741863">
    <property type="component" value="Unassembled WGS sequence"/>
</dbReference>
<comment type="caution">
    <text evidence="2">The sequence shown here is derived from an EMBL/GenBank/DDBJ whole genome shotgun (WGS) entry which is preliminary data.</text>
</comment>
<evidence type="ECO:0000313" key="3">
    <source>
        <dbReference type="Proteomes" id="UP000741863"/>
    </source>
</evidence>
<dbReference type="Pfam" id="PF00583">
    <property type="entry name" value="Acetyltransf_1"/>
    <property type="match status" value="1"/>
</dbReference>
<gene>
    <name evidence="2" type="ORF">JOD17_000822</name>
</gene>
<dbReference type="EMBL" id="JAFBEC010000002">
    <property type="protein sequence ID" value="MBM7631730.1"/>
    <property type="molecule type" value="Genomic_DNA"/>
</dbReference>
<dbReference type="RefSeq" id="WP_204695809.1">
    <property type="nucleotide sequence ID" value="NZ_JAFBEC010000002.1"/>
</dbReference>
<dbReference type="InterPro" id="IPR016181">
    <property type="entry name" value="Acyl_CoA_acyltransferase"/>
</dbReference>
<feature type="domain" description="N-acetyltransferase" evidence="1">
    <location>
        <begin position="1"/>
        <end position="153"/>
    </location>
</feature>
<reference evidence="2 3" key="1">
    <citation type="submission" date="2021-01" db="EMBL/GenBank/DDBJ databases">
        <title>Genomic Encyclopedia of Type Strains, Phase IV (KMG-IV): sequencing the most valuable type-strain genomes for metagenomic binning, comparative biology and taxonomic classification.</title>
        <authorList>
            <person name="Goeker M."/>
        </authorList>
    </citation>
    <scope>NUCLEOTIDE SEQUENCE [LARGE SCALE GENOMIC DNA]</scope>
    <source>
        <strain evidence="2 3">DSM 25540</strain>
    </source>
</reference>
<dbReference type="Gene3D" id="3.40.630.30">
    <property type="match status" value="1"/>
</dbReference>
<dbReference type="CDD" id="cd04301">
    <property type="entry name" value="NAT_SF"/>
    <property type="match status" value="1"/>
</dbReference>
<name>A0ABS2P8J3_9BACL</name>
<protein>
    <submittedName>
        <fullName evidence="2">GNAT superfamily N-acetyltransferase</fullName>
    </submittedName>
</protein>
<dbReference type="InterPro" id="IPR000182">
    <property type="entry name" value="GNAT_dom"/>
</dbReference>
<dbReference type="PROSITE" id="PS51186">
    <property type="entry name" value="GNAT"/>
    <property type="match status" value="1"/>
</dbReference>
<organism evidence="2 3">
    <name type="scientific">Geomicrobium sediminis</name>
    <dbReference type="NCBI Taxonomy" id="1347788"/>
    <lineage>
        <taxon>Bacteria</taxon>
        <taxon>Bacillati</taxon>
        <taxon>Bacillota</taxon>
        <taxon>Bacilli</taxon>
        <taxon>Bacillales</taxon>
        <taxon>Geomicrobium</taxon>
    </lineage>
</organism>
<keyword evidence="3" id="KW-1185">Reference proteome</keyword>
<accession>A0ABS2P8J3</accession>
<sequence>MQVIQLTDKNEQFNEAVDLYWKTWGEEGGKVFYEDAMVHSLQDPSGLPSFYVAIDDRNAIIGTYALLRNDLNSRQDLRPWLACLYVSEDHRGQQLGAKLLEHGLKEAANRGYGSLYLTSDLEGYYEKYGWKQIGLAYGPSGDSIPLYENHTNQY</sequence>
<proteinExistence type="predicted"/>
<evidence type="ECO:0000313" key="2">
    <source>
        <dbReference type="EMBL" id="MBM7631730.1"/>
    </source>
</evidence>
<evidence type="ECO:0000259" key="1">
    <source>
        <dbReference type="PROSITE" id="PS51186"/>
    </source>
</evidence>